<sequence>MRAKLIIAGWLLALMLTTYKGVDLRVWGGDYRPDGCNDIPDEQVLAGSGQGGDKDGATGDGDLQEIDN</sequence>
<gene>
    <name evidence="2" type="ORF">ACFO6W_07855</name>
</gene>
<keyword evidence="3" id="KW-1185">Reference proteome</keyword>
<name>A0ABV9KUX6_9BACT</name>
<protein>
    <submittedName>
        <fullName evidence="2">Uncharacterized protein</fullName>
    </submittedName>
</protein>
<dbReference type="EMBL" id="JBHSGN010000059">
    <property type="protein sequence ID" value="MFC4673604.1"/>
    <property type="molecule type" value="Genomic_DNA"/>
</dbReference>
<dbReference type="RefSeq" id="WP_379995044.1">
    <property type="nucleotide sequence ID" value="NZ_JBHSGN010000059.1"/>
</dbReference>
<accession>A0ABV9KUX6</accession>
<evidence type="ECO:0000313" key="2">
    <source>
        <dbReference type="EMBL" id="MFC4673604.1"/>
    </source>
</evidence>
<proteinExistence type="predicted"/>
<reference evidence="3" key="1">
    <citation type="journal article" date="2019" name="Int. J. Syst. Evol. Microbiol.">
        <title>The Global Catalogue of Microorganisms (GCM) 10K type strain sequencing project: providing services to taxonomists for standard genome sequencing and annotation.</title>
        <authorList>
            <consortium name="The Broad Institute Genomics Platform"/>
            <consortium name="The Broad Institute Genome Sequencing Center for Infectious Disease"/>
            <person name="Wu L."/>
            <person name="Ma J."/>
        </authorList>
    </citation>
    <scope>NUCLEOTIDE SEQUENCE [LARGE SCALE GENOMIC DNA]</scope>
    <source>
        <strain evidence="3">CCUG 66188</strain>
    </source>
</reference>
<evidence type="ECO:0000313" key="3">
    <source>
        <dbReference type="Proteomes" id="UP001596023"/>
    </source>
</evidence>
<feature type="region of interest" description="Disordered" evidence="1">
    <location>
        <begin position="38"/>
        <end position="68"/>
    </location>
</feature>
<comment type="caution">
    <text evidence="2">The sequence shown here is derived from an EMBL/GenBank/DDBJ whole genome shotgun (WGS) entry which is preliminary data.</text>
</comment>
<dbReference type="Proteomes" id="UP001596023">
    <property type="component" value="Unassembled WGS sequence"/>
</dbReference>
<evidence type="ECO:0000256" key="1">
    <source>
        <dbReference type="SAM" id="MobiDB-lite"/>
    </source>
</evidence>
<organism evidence="2 3">
    <name type="scientific">Dysgonomonas termitidis</name>
    <dbReference type="NCBI Taxonomy" id="1516126"/>
    <lineage>
        <taxon>Bacteria</taxon>
        <taxon>Pseudomonadati</taxon>
        <taxon>Bacteroidota</taxon>
        <taxon>Bacteroidia</taxon>
        <taxon>Bacteroidales</taxon>
        <taxon>Dysgonomonadaceae</taxon>
        <taxon>Dysgonomonas</taxon>
    </lineage>
</organism>